<sequence length="93" mass="10489">MTKAEMKETRLLMENQAEPSVAGMTKEKAWNYAIGIVQVDGIKPSDDFLELVEKKKRAFDQRGHTAGAAEKIYHDRGPWQCVTPNLVRGLSRT</sequence>
<proteinExistence type="predicted"/>
<dbReference type="EMBL" id="JQ844228">
    <property type="protein sequence ID" value="AGS53279.1"/>
    <property type="molecule type" value="Genomic_DNA"/>
</dbReference>
<dbReference type="AlphaFoldDB" id="A0A806KQU7"/>
<evidence type="ECO:0000313" key="1">
    <source>
        <dbReference type="EMBL" id="AGS53279.1"/>
    </source>
</evidence>
<reference evidence="1" key="1">
    <citation type="submission" date="2012-03" db="EMBL/GenBank/DDBJ databases">
        <title>Functional metagenomics reveals considerable lignocellulase gene clusters in the gut microbiome of a wood-feeding higher termite.</title>
        <authorList>
            <person name="Liu N."/>
        </authorList>
    </citation>
    <scope>NUCLEOTIDE SEQUENCE</scope>
</reference>
<protein>
    <submittedName>
        <fullName evidence="1">Uncharacterized protein</fullName>
    </submittedName>
</protein>
<organism evidence="1">
    <name type="scientific">uncultured bacterium contig00001</name>
    <dbReference type="NCBI Taxonomy" id="1181493"/>
    <lineage>
        <taxon>Bacteria</taxon>
        <taxon>environmental samples</taxon>
    </lineage>
</organism>
<accession>A0A806KQU7</accession>
<name>A0A806KQU7_9BACT</name>